<evidence type="ECO:0000313" key="9">
    <source>
        <dbReference type="Proteomes" id="UP000000347"/>
    </source>
</evidence>
<evidence type="ECO:0000256" key="5">
    <source>
        <dbReference type="ARBA" id="ARBA00022840"/>
    </source>
</evidence>
<name>D9THL9_CALOO</name>
<keyword evidence="1 8" id="KW-0723">Serine/threonine-protein kinase</keyword>
<evidence type="ECO:0000313" key="8">
    <source>
        <dbReference type="EMBL" id="ADL43494.1"/>
    </source>
</evidence>
<feature type="transmembrane region" description="Helical" evidence="6">
    <location>
        <begin position="561"/>
        <end position="583"/>
    </location>
</feature>
<evidence type="ECO:0000256" key="6">
    <source>
        <dbReference type="SAM" id="Phobius"/>
    </source>
</evidence>
<keyword evidence="3" id="KW-0547">Nucleotide-binding</keyword>
<keyword evidence="4 8" id="KW-0418">Kinase</keyword>
<dbReference type="HOGENOM" id="CLU_401542_0_0_9"/>
<accession>D9THL9</accession>
<keyword evidence="5" id="KW-0067">ATP-binding</keyword>
<dbReference type="InterPro" id="IPR011009">
    <property type="entry name" value="Kinase-like_dom_sf"/>
</dbReference>
<dbReference type="SMART" id="SM00220">
    <property type="entry name" value="S_TKc"/>
    <property type="match status" value="1"/>
</dbReference>
<protein>
    <submittedName>
        <fullName evidence="8">Serine/threonine protein kinase</fullName>
    </submittedName>
</protein>
<dbReference type="GO" id="GO:0005524">
    <property type="term" value="F:ATP binding"/>
    <property type="evidence" value="ECO:0007669"/>
    <property type="project" value="UniProtKB-KW"/>
</dbReference>
<proteinExistence type="predicted"/>
<dbReference type="SUPFAM" id="SSF56112">
    <property type="entry name" value="Protein kinase-like (PK-like)"/>
    <property type="match status" value="1"/>
</dbReference>
<dbReference type="EMBL" id="CP002164">
    <property type="protein sequence ID" value="ADL43494.1"/>
    <property type="molecule type" value="Genomic_DNA"/>
</dbReference>
<dbReference type="KEGG" id="cob:COB47_2252"/>
<keyword evidence="6" id="KW-1133">Transmembrane helix</keyword>
<dbReference type="InterPro" id="IPR008271">
    <property type="entry name" value="Ser/Thr_kinase_AS"/>
</dbReference>
<evidence type="ECO:0000256" key="4">
    <source>
        <dbReference type="ARBA" id="ARBA00022777"/>
    </source>
</evidence>
<feature type="transmembrane region" description="Helical" evidence="6">
    <location>
        <begin position="603"/>
        <end position="620"/>
    </location>
</feature>
<evidence type="ECO:0000256" key="1">
    <source>
        <dbReference type="ARBA" id="ARBA00022527"/>
    </source>
</evidence>
<keyword evidence="6" id="KW-0812">Transmembrane</keyword>
<evidence type="ECO:0000259" key="7">
    <source>
        <dbReference type="PROSITE" id="PS50011"/>
    </source>
</evidence>
<dbReference type="InterPro" id="IPR000719">
    <property type="entry name" value="Prot_kinase_dom"/>
</dbReference>
<sequence>MDERTIVESWWDEENIQEITIREEDILNKKDRLSLKIFRNCKIVEELPAKGGECDAYIVEESGKRMFLKLYRKGITPKIEVLERLKKISFELKEHVVTIFEVGKDEETGRYFELMEYIQYGSLKDNLEKVKGKVDIVVKEIAEAIKALHERGIVHRDLKPSNVLIRDLESLDLVLIDFGISSAMSEEMSKVVTALKGTYSYMAPEEVSGYFGKEIDWWHLGIIIYELLKGKNPFAGLSEAVIINTLVTQGVQIPEDIPKRFKILLKGLLTRNYKKRWGYEQVKQWLNNVENIPVFYEEYNEADKKYDNDEWDKVGFSSDSEWAKTGIEINLSPQEVKTFWEAGFSVKDMKEWALNGFRKGNIALEWYNYAFKPQEASIFDNLGLSPKNAYEWLKKGINAFDILELSEKGIDKNKIFDFVEEGIFHYIMKGFSETEARKWNRNGFAVDEAKNWAEKGFDADEAEEWRRNNVSLTEAIRWKIIKVKPMLATKLTNLGFSIDEVEEMVSKGAKDEKVLERIAKEIVDWCTAGFSVSEAINWIIKGYKLHQAIRRRKLINATKKMLKYMCKMVIFYLGGLAATRLLIYFTTDQYFCKLSKEYFDSNTKYYICLLLAIAISYYLVLRKCFKKSSKWKIAYSKFKKLEIAGLSILYFCAIIFYFSYFSSYEYFIKGKANEILINSVYFYFTLSIISVLSKILRPYDD</sequence>
<dbReference type="Gene3D" id="1.10.510.10">
    <property type="entry name" value="Transferase(Phosphotransferase) domain 1"/>
    <property type="match status" value="1"/>
</dbReference>
<dbReference type="PANTHER" id="PTHR24351">
    <property type="entry name" value="RIBOSOMAL PROTEIN S6 KINASE"/>
    <property type="match status" value="1"/>
</dbReference>
<dbReference type="STRING" id="608506.COB47_2252"/>
<evidence type="ECO:0000256" key="3">
    <source>
        <dbReference type="ARBA" id="ARBA00022741"/>
    </source>
</evidence>
<reference evidence="8 9" key="1">
    <citation type="journal article" date="2010" name="J. Bacteriol.">
        <title>Complete genome sequence of the cellulolytic thermophile Caldicellulosiruptor obsidiansis OB47T.</title>
        <authorList>
            <person name="Elkins J.G."/>
            <person name="Lochner A."/>
            <person name="Hamilton-Brehm S.D."/>
            <person name="Davenport K.W."/>
            <person name="Podar M."/>
            <person name="Brown S.D."/>
            <person name="Land M.L."/>
            <person name="Hauser L.J."/>
            <person name="Klingeman D.M."/>
            <person name="Raman B."/>
            <person name="Goodwin L.A."/>
            <person name="Tapia R."/>
            <person name="Meincke L.J."/>
            <person name="Detter J.C."/>
            <person name="Bruce D.C."/>
            <person name="Han C.S."/>
            <person name="Palumbo A.V."/>
            <person name="Cottingham R.W."/>
            <person name="Keller M."/>
            <person name="Graham D.E."/>
        </authorList>
    </citation>
    <scope>NUCLEOTIDE SEQUENCE [LARGE SCALE GENOMIC DNA]</scope>
    <source>
        <strain evidence="9">ATCC BAA-2073 / strain OB47</strain>
    </source>
</reference>
<keyword evidence="2" id="KW-0808">Transferase</keyword>
<keyword evidence="6" id="KW-0472">Membrane</keyword>
<dbReference type="PROSITE" id="PS50011">
    <property type="entry name" value="PROTEIN_KINASE_DOM"/>
    <property type="match status" value="1"/>
</dbReference>
<feature type="transmembrane region" description="Helical" evidence="6">
    <location>
        <begin position="641"/>
        <end position="660"/>
    </location>
</feature>
<dbReference type="Pfam" id="PF00069">
    <property type="entry name" value="Pkinase"/>
    <property type="match status" value="1"/>
</dbReference>
<dbReference type="RefSeq" id="WP_013291488.1">
    <property type="nucleotide sequence ID" value="NC_014392.1"/>
</dbReference>
<gene>
    <name evidence="8" type="ordered locus">COB47_2252</name>
</gene>
<dbReference type="PROSITE" id="PS00108">
    <property type="entry name" value="PROTEIN_KINASE_ST"/>
    <property type="match status" value="1"/>
</dbReference>
<dbReference type="AlphaFoldDB" id="D9THL9"/>
<evidence type="ECO:0000256" key="2">
    <source>
        <dbReference type="ARBA" id="ARBA00022679"/>
    </source>
</evidence>
<feature type="transmembrane region" description="Helical" evidence="6">
    <location>
        <begin position="680"/>
        <end position="696"/>
    </location>
</feature>
<dbReference type="eggNOG" id="COG0515">
    <property type="taxonomic scope" value="Bacteria"/>
</dbReference>
<dbReference type="Proteomes" id="UP000000347">
    <property type="component" value="Chromosome"/>
</dbReference>
<dbReference type="CDD" id="cd14014">
    <property type="entry name" value="STKc_PknB_like"/>
    <property type="match status" value="1"/>
</dbReference>
<dbReference type="OrthoDB" id="9788659at2"/>
<keyword evidence="9" id="KW-1185">Reference proteome</keyword>
<feature type="domain" description="Protein kinase" evidence="7">
    <location>
        <begin position="1"/>
        <end position="286"/>
    </location>
</feature>
<organism evidence="8 9">
    <name type="scientific">Caldicellulosiruptor obsidiansis (strain ATCC BAA-2073 / JCM 16842 / OB47)</name>
    <dbReference type="NCBI Taxonomy" id="608506"/>
    <lineage>
        <taxon>Bacteria</taxon>
        <taxon>Bacillati</taxon>
        <taxon>Bacillota</taxon>
        <taxon>Bacillota incertae sedis</taxon>
        <taxon>Caldicellulosiruptorales</taxon>
        <taxon>Caldicellulosiruptoraceae</taxon>
        <taxon>Caldicellulosiruptor</taxon>
    </lineage>
</organism>
<dbReference type="GO" id="GO:0004674">
    <property type="term" value="F:protein serine/threonine kinase activity"/>
    <property type="evidence" value="ECO:0007669"/>
    <property type="project" value="UniProtKB-KW"/>
</dbReference>